<reference evidence="1" key="1">
    <citation type="journal article" date="2023" name="bioRxiv">
        <title>Scaffold-level genome assemblies of two parasitoid biocontrol wasps reveal the parthenogenesis mechanism and an associated novel virus.</title>
        <authorList>
            <person name="Inwood S."/>
            <person name="Skelly J."/>
            <person name="Guhlin J."/>
            <person name="Harrop T."/>
            <person name="Goldson S."/>
            <person name="Dearden P."/>
        </authorList>
    </citation>
    <scope>NUCLEOTIDE SEQUENCE</scope>
    <source>
        <strain evidence="1">Irish</strain>
        <tissue evidence="1">Whole body</tissue>
    </source>
</reference>
<dbReference type="EMBL" id="JAQQBS010000003">
    <property type="protein sequence ID" value="KAK0171158.1"/>
    <property type="molecule type" value="Genomic_DNA"/>
</dbReference>
<organism evidence="1 2">
    <name type="scientific">Microctonus aethiopoides</name>
    <dbReference type="NCBI Taxonomy" id="144406"/>
    <lineage>
        <taxon>Eukaryota</taxon>
        <taxon>Metazoa</taxon>
        <taxon>Ecdysozoa</taxon>
        <taxon>Arthropoda</taxon>
        <taxon>Hexapoda</taxon>
        <taxon>Insecta</taxon>
        <taxon>Pterygota</taxon>
        <taxon>Neoptera</taxon>
        <taxon>Endopterygota</taxon>
        <taxon>Hymenoptera</taxon>
        <taxon>Apocrita</taxon>
        <taxon>Ichneumonoidea</taxon>
        <taxon>Braconidae</taxon>
        <taxon>Euphorinae</taxon>
        <taxon>Microctonus</taxon>
    </lineage>
</organism>
<name>A0AA39KRG0_9HYME</name>
<feature type="non-terminal residue" evidence="1">
    <location>
        <position position="56"/>
    </location>
</feature>
<accession>A0AA39KRG0</accession>
<comment type="caution">
    <text evidence="1">The sequence shown here is derived from an EMBL/GenBank/DDBJ whole genome shotgun (WGS) entry which is preliminary data.</text>
</comment>
<keyword evidence="2" id="KW-1185">Reference proteome</keyword>
<dbReference type="AlphaFoldDB" id="A0AA39KRG0"/>
<reference evidence="1" key="2">
    <citation type="submission" date="2023-03" db="EMBL/GenBank/DDBJ databases">
        <authorList>
            <person name="Inwood S.N."/>
            <person name="Skelly J.G."/>
            <person name="Guhlin J."/>
            <person name="Harrop T.W.R."/>
            <person name="Goldson S.G."/>
            <person name="Dearden P.K."/>
        </authorList>
    </citation>
    <scope>NUCLEOTIDE SEQUENCE</scope>
    <source>
        <strain evidence="1">Irish</strain>
        <tissue evidence="1">Whole body</tissue>
    </source>
</reference>
<gene>
    <name evidence="1" type="ORF">PV328_008913</name>
</gene>
<sequence>MLLVAAVTVANTSGWWGIDGGGVTANIRDCGTTRKSPRWHSWDYNRIGKVDDCGVE</sequence>
<protein>
    <submittedName>
        <fullName evidence="1">Uncharacterized protein</fullName>
    </submittedName>
</protein>
<proteinExistence type="predicted"/>
<dbReference type="Proteomes" id="UP001168990">
    <property type="component" value="Unassembled WGS sequence"/>
</dbReference>
<evidence type="ECO:0000313" key="1">
    <source>
        <dbReference type="EMBL" id="KAK0171158.1"/>
    </source>
</evidence>
<evidence type="ECO:0000313" key="2">
    <source>
        <dbReference type="Proteomes" id="UP001168990"/>
    </source>
</evidence>